<dbReference type="InterPro" id="IPR008936">
    <property type="entry name" value="Rho_GTPase_activation_prot"/>
</dbReference>
<dbReference type="FunFam" id="2.30.29.30:FF:000100">
    <property type="entry name" value="Rho GTPase activating protein 12"/>
    <property type="match status" value="1"/>
</dbReference>
<keyword evidence="1 3" id="KW-0728">SH3 domain</keyword>
<organism evidence="9 10">
    <name type="scientific">Hemibagrus wyckioides</name>
    <dbReference type="NCBI Taxonomy" id="337641"/>
    <lineage>
        <taxon>Eukaryota</taxon>
        <taxon>Metazoa</taxon>
        <taxon>Chordata</taxon>
        <taxon>Craniata</taxon>
        <taxon>Vertebrata</taxon>
        <taxon>Euteleostomi</taxon>
        <taxon>Actinopterygii</taxon>
        <taxon>Neopterygii</taxon>
        <taxon>Teleostei</taxon>
        <taxon>Ostariophysi</taxon>
        <taxon>Siluriformes</taxon>
        <taxon>Bagridae</taxon>
        <taxon>Hemibagrus</taxon>
    </lineage>
</organism>
<feature type="domain" description="SH3" evidence="5">
    <location>
        <begin position="11"/>
        <end position="73"/>
    </location>
</feature>
<dbReference type="Gene3D" id="2.30.29.30">
    <property type="entry name" value="Pleckstrin-homology domain (PH domain)/Phosphotyrosine-binding domain (PTB)"/>
    <property type="match status" value="1"/>
</dbReference>
<dbReference type="PANTHER" id="PTHR23176">
    <property type="entry name" value="RHO/RAC/CDC GTPASE-ACTIVATING PROTEIN"/>
    <property type="match status" value="1"/>
</dbReference>
<dbReference type="Gene3D" id="2.30.30.40">
    <property type="entry name" value="SH3 Domains"/>
    <property type="match status" value="1"/>
</dbReference>
<comment type="caution">
    <text evidence="9">The sequence shown here is derived from an EMBL/GenBank/DDBJ whole genome shotgun (WGS) entry which is preliminary data.</text>
</comment>
<feature type="domain" description="Rho-GAP" evidence="8">
    <location>
        <begin position="637"/>
        <end position="826"/>
    </location>
</feature>
<dbReference type="SUPFAM" id="SSF50729">
    <property type="entry name" value="PH domain-like"/>
    <property type="match status" value="1"/>
</dbReference>
<feature type="region of interest" description="Disordered" evidence="4">
    <location>
        <begin position="133"/>
        <end position="161"/>
    </location>
</feature>
<dbReference type="EMBL" id="JAHKSW010000020">
    <property type="protein sequence ID" value="KAG7319685.1"/>
    <property type="molecule type" value="Genomic_DNA"/>
</dbReference>
<reference evidence="9 10" key="1">
    <citation type="submission" date="2021-06" db="EMBL/GenBank/DDBJ databases">
        <title>Chromosome-level genome assembly of the red-tail catfish (Hemibagrus wyckioides).</title>
        <authorList>
            <person name="Shao F."/>
        </authorList>
    </citation>
    <scope>NUCLEOTIDE SEQUENCE [LARGE SCALE GENOMIC DNA]</scope>
    <source>
        <strain evidence="9">EC202008001</strain>
        <tissue evidence="9">Blood</tissue>
    </source>
</reference>
<dbReference type="Pfam" id="PF00169">
    <property type="entry name" value="PH"/>
    <property type="match status" value="1"/>
</dbReference>
<feature type="region of interest" description="Disordered" evidence="4">
    <location>
        <begin position="390"/>
        <end position="411"/>
    </location>
</feature>
<dbReference type="OrthoDB" id="79452at2759"/>
<feature type="compositionally biased region" description="Basic and acidic residues" evidence="4">
    <location>
        <begin position="592"/>
        <end position="605"/>
    </location>
</feature>
<dbReference type="SMART" id="SM00233">
    <property type="entry name" value="PH"/>
    <property type="match status" value="1"/>
</dbReference>
<feature type="region of interest" description="Disordered" evidence="4">
    <location>
        <begin position="583"/>
        <end position="608"/>
    </location>
</feature>
<dbReference type="PROSITE" id="PS50238">
    <property type="entry name" value="RHOGAP"/>
    <property type="match status" value="1"/>
</dbReference>
<dbReference type="AlphaFoldDB" id="A0A9D3SDH8"/>
<dbReference type="Pfam" id="PF16618">
    <property type="entry name" value="SH3-WW_linker"/>
    <property type="match status" value="2"/>
</dbReference>
<dbReference type="CDD" id="cd00201">
    <property type="entry name" value="WW"/>
    <property type="match status" value="1"/>
</dbReference>
<dbReference type="InterPro" id="IPR036028">
    <property type="entry name" value="SH3-like_dom_sf"/>
</dbReference>
<dbReference type="SMART" id="SM00456">
    <property type="entry name" value="WW"/>
    <property type="match status" value="1"/>
</dbReference>
<dbReference type="GO" id="GO:0005737">
    <property type="term" value="C:cytoplasm"/>
    <property type="evidence" value="ECO:0007669"/>
    <property type="project" value="TreeGrafter"/>
</dbReference>
<keyword evidence="2" id="KW-0343">GTPase activation</keyword>
<feature type="domain" description="WW" evidence="7">
    <location>
        <begin position="356"/>
        <end position="383"/>
    </location>
</feature>
<dbReference type="GO" id="GO:0007165">
    <property type="term" value="P:signal transduction"/>
    <property type="evidence" value="ECO:0007669"/>
    <property type="project" value="InterPro"/>
</dbReference>
<dbReference type="InterPro" id="IPR001849">
    <property type="entry name" value="PH_domain"/>
</dbReference>
<accession>A0A9D3SDH8</accession>
<dbReference type="SUPFAM" id="SSF51045">
    <property type="entry name" value="WW domain"/>
    <property type="match status" value="1"/>
</dbReference>
<dbReference type="PROSITE" id="PS50020">
    <property type="entry name" value="WW_DOMAIN_2"/>
    <property type="match status" value="1"/>
</dbReference>
<evidence type="ECO:0000259" key="5">
    <source>
        <dbReference type="PROSITE" id="PS50002"/>
    </source>
</evidence>
<evidence type="ECO:0000259" key="7">
    <source>
        <dbReference type="PROSITE" id="PS50020"/>
    </source>
</evidence>
<dbReference type="InterPro" id="IPR036020">
    <property type="entry name" value="WW_dom_sf"/>
</dbReference>
<dbReference type="Pfam" id="PF00620">
    <property type="entry name" value="RhoGAP"/>
    <property type="match status" value="1"/>
</dbReference>
<dbReference type="InterPro" id="IPR011993">
    <property type="entry name" value="PH-like_dom_sf"/>
</dbReference>
<dbReference type="CDD" id="cd12070">
    <property type="entry name" value="SH3_ARHGAP12"/>
    <property type="match status" value="1"/>
</dbReference>
<dbReference type="CDD" id="cd13233">
    <property type="entry name" value="PH_ARHGAP9-like"/>
    <property type="match status" value="1"/>
</dbReference>
<evidence type="ECO:0000313" key="9">
    <source>
        <dbReference type="EMBL" id="KAG7319685.1"/>
    </source>
</evidence>
<dbReference type="Pfam" id="PF00397">
    <property type="entry name" value="WW"/>
    <property type="match status" value="1"/>
</dbReference>
<dbReference type="PROSITE" id="PS50003">
    <property type="entry name" value="PH_DOMAIN"/>
    <property type="match status" value="1"/>
</dbReference>
<evidence type="ECO:0000259" key="6">
    <source>
        <dbReference type="PROSITE" id="PS50003"/>
    </source>
</evidence>
<evidence type="ECO:0000256" key="4">
    <source>
        <dbReference type="SAM" id="MobiDB-lite"/>
    </source>
</evidence>
<dbReference type="Proteomes" id="UP000824219">
    <property type="component" value="Linkage Group LG20"/>
</dbReference>
<dbReference type="InterPro" id="IPR001202">
    <property type="entry name" value="WW_dom"/>
</dbReference>
<dbReference type="Gene3D" id="1.10.555.10">
    <property type="entry name" value="Rho GTPase activation protein"/>
    <property type="match status" value="1"/>
</dbReference>
<evidence type="ECO:0000256" key="1">
    <source>
        <dbReference type="ARBA" id="ARBA00022443"/>
    </source>
</evidence>
<evidence type="ECO:0000256" key="3">
    <source>
        <dbReference type="PROSITE-ProRule" id="PRU00192"/>
    </source>
</evidence>
<dbReference type="InterPro" id="IPR000198">
    <property type="entry name" value="RhoGAP_dom"/>
</dbReference>
<dbReference type="InterPro" id="IPR001452">
    <property type="entry name" value="SH3_domain"/>
</dbReference>
<dbReference type="FunFam" id="1.10.555.10:FF:000003">
    <property type="entry name" value="Putative rho GTPase-activating protein 12"/>
    <property type="match status" value="1"/>
</dbReference>
<dbReference type="Gene3D" id="2.20.70.10">
    <property type="match status" value="1"/>
</dbReference>
<dbReference type="PANTHER" id="PTHR23176:SF107">
    <property type="entry name" value="RHO GTPASE-ACTIVATING PROTEIN 12"/>
    <property type="match status" value="1"/>
</dbReference>
<proteinExistence type="predicted"/>
<sequence length="828" mass="94728">MADRSDLAVAPGQPYIEVEYDYEYKSKDRMITIKQGECYLLVKKTNEDWWQVRKEEGSKPFYVPAQYVREVRRALMPPTKPLPHTGGGVGTRVGSEKKGLSTLELKQSDDSLNKQCPAQSSCAGYLVALQAPPEDKASPKSPRRQAQQTFPNMQHTSLPLTWAETPLRLRAPLDLYRETDREEDSIEEARTGFGEREIKGEGGGDRKREEEWTGDLERKRDVGGARDIERKREVEIGEDKLWEQKREERFDRDREKAGDGQREKRKEGERADDGEKGRKGETVRHKTAAPEESPKEATEKNRSDLESGDELSSSSTEQLQGRPDSPVYTNLQDLKISLSYLPPLPSSSPLNTHAEWETYKDANGRHFYYNRNTQERTWKPPRLRDSLGRREEKHVTAVPETEGSGGMAKKCSLDRRQPAPIVTKWRNSTCILETNNKEPSKAGTPDTEFSDFSSPKRPHSPCEKSGSLNVTKITEHGKKVRKNWTSSWAVLQGSQLIFAKSQAMATSWFGSHQSKPEFTVDLKGATVEKASKEKSSKKHVLEVKTQRGTELLIQSDIESVINEWFKALNEAINVHAWESDEAIEEDMPESPGLEKHEKENQDQQKKTKTRLKKFLIRRPSLQAVKDKGYIKDLVFGCNLISLCQREKTTVPQFVKMCIDYIEKEGLCLDGLYRVSGNLAVIQKLRFAVNHDEKINLADSKWEDIHVATGALKMFFRELPEPLFTYAYFNDFFSAIKITDYTQKVQAIKELVKQLPQPNHDTMQELFKHLRKVIEHGEQNRMTTQSVAIVFGPTLLRPEIENIQMAVHMVYQNQIVELILHEYEAIFGM</sequence>
<feature type="compositionally biased region" description="Polar residues" evidence="4">
    <location>
        <begin position="144"/>
        <end position="159"/>
    </location>
</feature>
<dbReference type="PROSITE" id="PS50002">
    <property type="entry name" value="SH3"/>
    <property type="match status" value="1"/>
</dbReference>
<dbReference type="CDD" id="cd04403">
    <property type="entry name" value="RhoGAP_ARHGAP27_15_12_9"/>
    <property type="match status" value="1"/>
</dbReference>
<dbReference type="SUPFAM" id="SSF50044">
    <property type="entry name" value="SH3-domain"/>
    <property type="match status" value="1"/>
</dbReference>
<feature type="domain" description="PH" evidence="6">
    <location>
        <begin position="472"/>
        <end position="573"/>
    </location>
</feature>
<gene>
    <name evidence="9" type="ORF">KOW79_016828</name>
</gene>
<evidence type="ECO:0000313" key="10">
    <source>
        <dbReference type="Proteomes" id="UP000824219"/>
    </source>
</evidence>
<dbReference type="InterPro" id="IPR050729">
    <property type="entry name" value="Rho-GAP"/>
</dbReference>
<dbReference type="SMART" id="SM00326">
    <property type="entry name" value="SH3"/>
    <property type="match status" value="1"/>
</dbReference>
<evidence type="ECO:0000259" key="8">
    <source>
        <dbReference type="PROSITE" id="PS50238"/>
    </source>
</evidence>
<dbReference type="InterPro" id="IPR035491">
    <property type="entry name" value="ARHGAP12_SH3"/>
</dbReference>
<feature type="region of interest" description="Disordered" evidence="4">
    <location>
        <begin position="176"/>
        <end position="330"/>
    </location>
</feature>
<feature type="compositionally biased region" description="Basic and acidic residues" evidence="4">
    <location>
        <begin position="187"/>
        <end position="305"/>
    </location>
</feature>
<dbReference type="SUPFAM" id="SSF48350">
    <property type="entry name" value="GTPase activation domain, GAP"/>
    <property type="match status" value="1"/>
</dbReference>
<protein>
    <recommendedName>
        <fullName evidence="11">Rho GTPase activating protein 12</fullName>
    </recommendedName>
</protein>
<keyword evidence="10" id="KW-1185">Reference proteome</keyword>
<dbReference type="GO" id="GO:0005096">
    <property type="term" value="F:GTPase activator activity"/>
    <property type="evidence" value="ECO:0007669"/>
    <property type="project" value="UniProtKB-KW"/>
</dbReference>
<evidence type="ECO:0008006" key="11">
    <source>
        <dbReference type="Google" id="ProtNLM"/>
    </source>
</evidence>
<dbReference type="SMART" id="SM00324">
    <property type="entry name" value="RhoGAP"/>
    <property type="match status" value="1"/>
</dbReference>
<name>A0A9D3SDH8_9TELE</name>
<feature type="region of interest" description="Disordered" evidence="4">
    <location>
        <begin position="433"/>
        <end position="467"/>
    </location>
</feature>
<dbReference type="Pfam" id="PF00018">
    <property type="entry name" value="SH3_1"/>
    <property type="match status" value="1"/>
</dbReference>
<evidence type="ECO:0000256" key="2">
    <source>
        <dbReference type="ARBA" id="ARBA00022468"/>
    </source>
</evidence>